<gene>
    <name evidence="2" type="ORF">ACERLL_17065</name>
</gene>
<feature type="non-terminal residue" evidence="2">
    <location>
        <position position="50"/>
    </location>
</feature>
<feature type="signal peptide" evidence="1">
    <location>
        <begin position="1"/>
        <end position="20"/>
    </location>
</feature>
<proteinExistence type="predicted"/>
<dbReference type="Proteomes" id="UP001575181">
    <property type="component" value="Unassembled WGS sequence"/>
</dbReference>
<evidence type="ECO:0000313" key="2">
    <source>
        <dbReference type="EMBL" id="MFA9462519.1"/>
    </source>
</evidence>
<evidence type="ECO:0000313" key="3">
    <source>
        <dbReference type="Proteomes" id="UP001575181"/>
    </source>
</evidence>
<evidence type="ECO:0000256" key="1">
    <source>
        <dbReference type="SAM" id="SignalP"/>
    </source>
</evidence>
<reference evidence="2 3" key="1">
    <citation type="submission" date="2024-08" db="EMBL/GenBank/DDBJ databases">
        <title>Whole-genome sequencing of halo(alkali)philic microorganisms from hypersaline lakes.</title>
        <authorList>
            <person name="Sorokin D.Y."/>
            <person name="Merkel A.Y."/>
            <person name="Messina E."/>
            <person name="Yakimov M."/>
        </authorList>
    </citation>
    <scope>NUCLEOTIDE SEQUENCE [LARGE SCALE GENOMIC DNA]</scope>
    <source>
        <strain evidence="2 3">Cl-TMA</strain>
    </source>
</reference>
<keyword evidence="1" id="KW-0732">Signal</keyword>
<dbReference type="EMBL" id="JBGUAW010000016">
    <property type="protein sequence ID" value="MFA9462519.1"/>
    <property type="molecule type" value="Genomic_DNA"/>
</dbReference>
<feature type="chain" id="PRO_5045060893" evidence="1">
    <location>
        <begin position="21"/>
        <end position="50"/>
    </location>
</feature>
<organism evidence="2 3">
    <name type="scientific">Thiohalorhabdus methylotrophus</name>
    <dbReference type="NCBI Taxonomy" id="3242694"/>
    <lineage>
        <taxon>Bacteria</taxon>
        <taxon>Pseudomonadati</taxon>
        <taxon>Pseudomonadota</taxon>
        <taxon>Gammaproteobacteria</taxon>
        <taxon>Thiohalorhabdales</taxon>
        <taxon>Thiohalorhabdaceae</taxon>
        <taxon>Thiohalorhabdus</taxon>
    </lineage>
</organism>
<protein>
    <submittedName>
        <fullName evidence="2">Selenium-binding protein</fullName>
    </submittedName>
</protein>
<sequence length="50" mass="5326">MLGSSLAALAAGAWFSPVSADETCQSPYMPKIAGQEDYVYIWTLGVEGWG</sequence>
<name>A0ABV4U109_9GAMM</name>
<keyword evidence="3" id="KW-1185">Reference proteome</keyword>
<accession>A0ABV4U109</accession>
<comment type="caution">
    <text evidence="2">The sequence shown here is derived from an EMBL/GenBank/DDBJ whole genome shotgun (WGS) entry which is preliminary data.</text>
</comment>